<organism evidence="1 2">
    <name type="scientific">Aspergillus avenaceus</name>
    <dbReference type="NCBI Taxonomy" id="36643"/>
    <lineage>
        <taxon>Eukaryota</taxon>
        <taxon>Fungi</taxon>
        <taxon>Dikarya</taxon>
        <taxon>Ascomycota</taxon>
        <taxon>Pezizomycotina</taxon>
        <taxon>Eurotiomycetes</taxon>
        <taxon>Eurotiomycetidae</taxon>
        <taxon>Eurotiales</taxon>
        <taxon>Aspergillaceae</taxon>
        <taxon>Aspergillus</taxon>
        <taxon>Aspergillus subgen. Circumdati</taxon>
    </lineage>
</organism>
<keyword evidence="2" id="KW-1185">Reference proteome</keyword>
<protein>
    <submittedName>
        <fullName evidence="1">Uncharacterized protein</fullName>
    </submittedName>
</protein>
<dbReference type="Proteomes" id="UP000325780">
    <property type="component" value="Unassembled WGS sequence"/>
</dbReference>
<name>A0A5N6TG27_ASPAV</name>
<gene>
    <name evidence="1" type="ORF">BDV25DRAFT_77791</name>
</gene>
<sequence>MGSVMMYDHFPQFGLLSLILLCISLINRLLSWILTLSRPMVSTLLRLSKHQLTIKNRHRRCRYNEAEGQWVLYCRCS</sequence>
<evidence type="ECO:0000313" key="2">
    <source>
        <dbReference type="Proteomes" id="UP000325780"/>
    </source>
</evidence>
<proteinExistence type="predicted"/>
<accession>A0A5N6TG27</accession>
<dbReference type="EMBL" id="ML742391">
    <property type="protein sequence ID" value="KAE8145069.1"/>
    <property type="molecule type" value="Genomic_DNA"/>
</dbReference>
<reference evidence="1 2" key="1">
    <citation type="submission" date="2019-04" db="EMBL/GenBank/DDBJ databases">
        <title>Friends and foes A comparative genomics study of 23 Aspergillus species from section Flavi.</title>
        <authorList>
            <consortium name="DOE Joint Genome Institute"/>
            <person name="Kjaerbolling I."/>
            <person name="Vesth T."/>
            <person name="Frisvad J.C."/>
            <person name="Nybo J.L."/>
            <person name="Theobald S."/>
            <person name="Kildgaard S."/>
            <person name="Isbrandt T."/>
            <person name="Kuo A."/>
            <person name="Sato A."/>
            <person name="Lyhne E.K."/>
            <person name="Kogle M.E."/>
            <person name="Wiebenga A."/>
            <person name="Kun R.S."/>
            <person name="Lubbers R.J."/>
            <person name="Makela M.R."/>
            <person name="Barry K."/>
            <person name="Chovatia M."/>
            <person name="Clum A."/>
            <person name="Daum C."/>
            <person name="Haridas S."/>
            <person name="He G."/>
            <person name="LaButti K."/>
            <person name="Lipzen A."/>
            <person name="Mondo S."/>
            <person name="Riley R."/>
            <person name="Salamov A."/>
            <person name="Simmons B.A."/>
            <person name="Magnuson J.K."/>
            <person name="Henrissat B."/>
            <person name="Mortensen U.H."/>
            <person name="Larsen T.O."/>
            <person name="Devries R.P."/>
            <person name="Grigoriev I.V."/>
            <person name="Machida M."/>
            <person name="Baker S.E."/>
            <person name="Andersen M.R."/>
        </authorList>
    </citation>
    <scope>NUCLEOTIDE SEQUENCE [LARGE SCALE GENOMIC DNA]</scope>
    <source>
        <strain evidence="1 2">IBT 18842</strain>
    </source>
</reference>
<dbReference type="AlphaFoldDB" id="A0A5N6TG27"/>
<evidence type="ECO:0000313" key="1">
    <source>
        <dbReference type="EMBL" id="KAE8145069.1"/>
    </source>
</evidence>